<dbReference type="InterPro" id="IPR010982">
    <property type="entry name" value="Lambda_DNA-bd_dom_sf"/>
</dbReference>
<protein>
    <submittedName>
        <fullName evidence="2">Transcriptional regulator with XRE-family HTH domain</fullName>
    </submittedName>
</protein>
<comment type="caution">
    <text evidence="2">The sequence shown here is derived from an EMBL/GenBank/DDBJ whole genome shotgun (WGS) entry which is preliminary data.</text>
</comment>
<dbReference type="PROSITE" id="PS50943">
    <property type="entry name" value="HTH_CROC1"/>
    <property type="match status" value="1"/>
</dbReference>
<organism evidence="2 3">
    <name type="scientific">Paenibacillus turicensis</name>
    <dbReference type="NCBI Taxonomy" id="160487"/>
    <lineage>
        <taxon>Bacteria</taxon>
        <taxon>Bacillati</taxon>
        <taxon>Bacillota</taxon>
        <taxon>Bacilli</taxon>
        <taxon>Bacillales</taxon>
        <taxon>Paenibacillaceae</taxon>
        <taxon>Paenibacillus</taxon>
    </lineage>
</organism>
<name>A0ABS4FNE2_9BACL</name>
<evidence type="ECO:0000313" key="2">
    <source>
        <dbReference type="EMBL" id="MBP1904106.1"/>
    </source>
</evidence>
<evidence type="ECO:0000259" key="1">
    <source>
        <dbReference type="PROSITE" id="PS50943"/>
    </source>
</evidence>
<dbReference type="InterPro" id="IPR001387">
    <property type="entry name" value="Cro/C1-type_HTH"/>
</dbReference>
<dbReference type="RefSeq" id="WP_210087779.1">
    <property type="nucleotide sequence ID" value="NZ_JAGGKG010000002.1"/>
</dbReference>
<dbReference type="EMBL" id="JAGGKG010000002">
    <property type="protein sequence ID" value="MBP1904106.1"/>
    <property type="molecule type" value="Genomic_DNA"/>
</dbReference>
<dbReference type="CDD" id="cd00093">
    <property type="entry name" value="HTH_XRE"/>
    <property type="match status" value="1"/>
</dbReference>
<sequence length="112" mass="12908">MSQNLLMKELQFNNLGKYELNERLPKLDLIIDLARFFNVTTDWLLLGADSSHKNESNCSFSNIVTQEEGPQDYKISLADQHFLSLYHQLTDRQQAKVEGYIEGLLSAEHTHP</sequence>
<keyword evidence="3" id="KW-1185">Reference proteome</keyword>
<accession>A0ABS4FNE2</accession>
<dbReference type="SUPFAM" id="SSF47413">
    <property type="entry name" value="lambda repressor-like DNA-binding domains"/>
    <property type="match status" value="1"/>
</dbReference>
<dbReference type="Proteomes" id="UP001519272">
    <property type="component" value="Unassembled WGS sequence"/>
</dbReference>
<feature type="domain" description="HTH cro/C1-type" evidence="1">
    <location>
        <begin position="13"/>
        <end position="44"/>
    </location>
</feature>
<reference evidence="2 3" key="1">
    <citation type="submission" date="2021-03" db="EMBL/GenBank/DDBJ databases">
        <title>Genomic Encyclopedia of Type Strains, Phase IV (KMG-IV): sequencing the most valuable type-strain genomes for metagenomic binning, comparative biology and taxonomic classification.</title>
        <authorList>
            <person name="Goeker M."/>
        </authorList>
    </citation>
    <scope>NUCLEOTIDE SEQUENCE [LARGE SCALE GENOMIC DNA]</scope>
    <source>
        <strain evidence="2 3">DSM 14349</strain>
    </source>
</reference>
<gene>
    <name evidence="2" type="ORF">J2Z32_000723</name>
</gene>
<evidence type="ECO:0000313" key="3">
    <source>
        <dbReference type="Proteomes" id="UP001519272"/>
    </source>
</evidence>
<proteinExistence type="predicted"/>
<dbReference type="Gene3D" id="1.10.260.40">
    <property type="entry name" value="lambda repressor-like DNA-binding domains"/>
    <property type="match status" value="1"/>
</dbReference>